<name>A0A497Y2J3_9SPHI</name>
<feature type="domain" description="NAD-dependent epimerase/dehydratase" evidence="2">
    <location>
        <begin position="3"/>
        <end position="205"/>
    </location>
</feature>
<evidence type="ECO:0000259" key="2">
    <source>
        <dbReference type="Pfam" id="PF01370"/>
    </source>
</evidence>
<dbReference type="Proteomes" id="UP000297429">
    <property type="component" value="Unassembled WGS sequence"/>
</dbReference>
<dbReference type="PANTHER" id="PTHR43000">
    <property type="entry name" value="DTDP-D-GLUCOSE 4,6-DEHYDRATASE-RELATED"/>
    <property type="match status" value="1"/>
</dbReference>
<dbReference type="Pfam" id="PF01370">
    <property type="entry name" value="Epimerase"/>
    <property type="match status" value="1"/>
</dbReference>
<protein>
    <submittedName>
        <fullName evidence="4">NAD-dependent epimerase/dehydratase family protein</fullName>
    </submittedName>
    <submittedName>
        <fullName evidence="3">Nucleoside-diphosphate-sugar epimerase</fullName>
    </submittedName>
</protein>
<dbReference type="Gene3D" id="3.40.50.720">
    <property type="entry name" value="NAD(P)-binding Rossmann-like Domain"/>
    <property type="match status" value="1"/>
</dbReference>
<comment type="caution">
    <text evidence="3">The sequence shown here is derived from an EMBL/GenBank/DDBJ whole genome shotgun (WGS) entry which is preliminary data.</text>
</comment>
<organism evidence="3 5">
    <name type="scientific">Pedobacter alluvionis</name>
    <dbReference type="NCBI Taxonomy" id="475253"/>
    <lineage>
        <taxon>Bacteria</taxon>
        <taxon>Pseudomonadati</taxon>
        <taxon>Bacteroidota</taxon>
        <taxon>Sphingobacteriia</taxon>
        <taxon>Sphingobacteriales</taxon>
        <taxon>Sphingobacteriaceae</taxon>
        <taxon>Pedobacter</taxon>
    </lineage>
</organism>
<dbReference type="InterPro" id="IPR036291">
    <property type="entry name" value="NAD(P)-bd_dom_sf"/>
</dbReference>
<evidence type="ECO:0000313" key="4">
    <source>
        <dbReference type="EMBL" id="TFB32492.1"/>
    </source>
</evidence>
<reference evidence="4 6" key="2">
    <citation type="submission" date="2019-03" db="EMBL/GenBank/DDBJ databases">
        <authorList>
            <person name="He R.-H."/>
        </authorList>
    </citation>
    <scope>NUCLEOTIDE SEQUENCE [LARGE SCALE GENOMIC DNA]</scope>
    <source>
        <strain evidence="4 6">DSM 19624</strain>
    </source>
</reference>
<dbReference type="EMBL" id="SOPX01000001">
    <property type="protein sequence ID" value="TFB32492.1"/>
    <property type="molecule type" value="Genomic_DNA"/>
</dbReference>
<keyword evidence="6" id="KW-1185">Reference proteome</keyword>
<dbReference type="OrthoDB" id="329806at2"/>
<dbReference type="InterPro" id="IPR001509">
    <property type="entry name" value="Epimerase_deHydtase"/>
</dbReference>
<dbReference type="SUPFAM" id="SSF51735">
    <property type="entry name" value="NAD(P)-binding Rossmann-fold domains"/>
    <property type="match status" value="1"/>
</dbReference>
<proteinExistence type="inferred from homology"/>
<sequence>MKILVTGASGFLGKSLVKRLTITDEVFTLSRSFADLNIDLTTMIPHTPEVDVVIHAAGKAHIVPKSAQEKQAFFDVNVNGTANLLKGLEIARCLPNSFIFISTVAVYGCDSGVMINEDHPLNATDPYGQSKIQAERIVQDWCVKNNVICGILRLPLLVGENPPGNLGAMIKGIDKGYYFNIAGGKARKSMVFTQDVANILPIIAIKGGIYNLTDNYHPSFAELAIHIAKQLGKKKVLNLPLIIAKIMARMGDLLGNKAPINSIKMAKIIKDLTFDDSKAKKQLNWKPNPILQGFNIK</sequence>
<accession>A0A497Y2J3</accession>
<evidence type="ECO:0000313" key="3">
    <source>
        <dbReference type="EMBL" id="RLJ73901.1"/>
    </source>
</evidence>
<dbReference type="RefSeq" id="WP_121286052.1">
    <property type="nucleotide sequence ID" value="NZ_RCCK01000013.1"/>
</dbReference>
<reference evidence="3 5" key="1">
    <citation type="submission" date="2018-10" db="EMBL/GenBank/DDBJ databases">
        <title>Genomic Encyclopedia of Archaeal and Bacterial Type Strains, Phase II (KMG-II): from individual species to whole genera.</title>
        <authorList>
            <person name="Goeker M."/>
        </authorList>
    </citation>
    <scope>NUCLEOTIDE SEQUENCE [LARGE SCALE GENOMIC DNA]</scope>
    <source>
        <strain evidence="3 5">DSM 19624</strain>
    </source>
</reference>
<dbReference type="Proteomes" id="UP000273898">
    <property type="component" value="Unassembled WGS sequence"/>
</dbReference>
<evidence type="ECO:0000313" key="5">
    <source>
        <dbReference type="Proteomes" id="UP000273898"/>
    </source>
</evidence>
<gene>
    <name evidence="3" type="ORF">BCL90_4067</name>
    <name evidence="4" type="ORF">E3V97_00195</name>
</gene>
<dbReference type="AlphaFoldDB" id="A0A497Y2J3"/>
<evidence type="ECO:0000256" key="1">
    <source>
        <dbReference type="ARBA" id="ARBA00007637"/>
    </source>
</evidence>
<evidence type="ECO:0000313" key="6">
    <source>
        <dbReference type="Proteomes" id="UP000297429"/>
    </source>
</evidence>
<dbReference type="EMBL" id="RCCK01000013">
    <property type="protein sequence ID" value="RLJ73901.1"/>
    <property type="molecule type" value="Genomic_DNA"/>
</dbReference>
<comment type="similarity">
    <text evidence="1">Belongs to the NAD(P)-dependent epimerase/dehydratase family.</text>
</comment>